<dbReference type="AlphaFoldDB" id="A0AAD8KV65"/>
<evidence type="ECO:0000313" key="2">
    <source>
        <dbReference type="Proteomes" id="UP001229421"/>
    </source>
</evidence>
<reference evidence="1" key="1">
    <citation type="journal article" date="2023" name="bioRxiv">
        <title>Improved chromosome-level genome assembly for marigold (Tagetes erecta).</title>
        <authorList>
            <person name="Jiang F."/>
            <person name="Yuan L."/>
            <person name="Wang S."/>
            <person name="Wang H."/>
            <person name="Xu D."/>
            <person name="Wang A."/>
            <person name="Fan W."/>
        </authorList>
    </citation>
    <scope>NUCLEOTIDE SEQUENCE</scope>
    <source>
        <strain evidence="1">WSJ</strain>
        <tissue evidence="1">Leaf</tissue>
    </source>
</reference>
<keyword evidence="2" id="KW-1185">Reference proteome</keyword>
<comment type="caution">
    <text evidence="1">The sequence shown here is derived from an EMBL/GenBank/DDBJ whole genome shotgun (WGS) entry which is preliminary data.</text>
</comment>
<sequence>MFYHYQGIVSVSWNRRTLLDRLLQFLIQLLKWFWISLKLSDFPELTIWCVRLKQKWSCAVEAVVVGIGEMEVGGVVPLLKKKEESGVV</sequence>
<name>A0AAD8KV65_TARER</name>
<accession>A0AAD8KV65</accession>
<dbReference type="EMBL" id="JAUHHV010000003">
    <property type="protein sequence ID" value="KAK1429613.1"/>
    <property type="molecule type" value="Genomic_DNA"/>
</dbReference>
<dbReference type="Proteomes" id="UP001229421">
    <property type="component" value="Unassembled WGS sequence"/>
</dbReference>
<organism evidence="1 2">
    <name type="scientific">Tagetes erecta</name>
    <name type="common">African marigold</name>
    <dbReference type="NCBI Taxonomy" id="13708"/>
    <lineage>
        <taxon>Eukaryota</taxon>
        <taxon>Viridiplantae</taxon>
        <taxon>Streptophyta</taxon>
        <taxon>Embryophyta</taxon>
        <taxon>Tracheophyta</taxon>
        <taxon>Spermatophyta</taxon>
        <taxon>Magnoliopsida</taxon>
        <taxon>eudicotyledons</taxon>
        <taxon>Gunneridae</taxon>
        <taxon>Pentapetalae</taxon>
        <taxon>asterids</taxon>
        <taxon>campanulids</taxon>
        <taxon>Asterales</taxon>
        <taxon>Asteraceae</taxon>
        <taxon>Asteroideae</taxon>
        <taxon>Heliantheae alliance</taxon>
        <taxon>Tageteae</taxon>
        <taxon>Tagetes</taxon>
    </lineage>
</organism>
<protein>
    <submittedName>
        <fullName evidence="1">Uncharacterized protein</fullName>
    </submittedName>
</protein>
<evidence type="ECO:0000313" key="1">
    <source>
        <dbReference type="EMBL" id="KAK1429613.1"/>
    </source>
</evidence>
<proteinExistence type="predicted"/>
<gene>
    <name evidence="1" type="ORF">QVD17_11827</name>
</gene>